<dbReference type="SUPFAM" id="SSF56784">
    <property type="entry name" value="HAD-like"/>
    <property type="match status" value="1"/>
</dbReference>
<keyword evidence="1 2" id="KW-0378">Hydrolase</keyword>
<dbReference type="GO" id="GO:0016787">
    <property type="term" value="F:hydrolase activity"/>
    <property type="evidence" value="ECO:0007669"/>
    <property type="project" value="UniProtKB-KW"/>
</dbReference>
<evidence type="ECO:0000313" key="3">
    <source>
        <dbReference type="Proteomes" id="UP000256913"/>
    </source>
</evidence>
<proteinExistence type="predicted"/>
<dbReference type="SFLD" id="SFLDS00003">
    <property type="entry name" value="Haloacid_Dehalogenase"/>
    <property type="match status" value="1"/>
</dbReference>
<dbReference type="NCBIfam" id="TIGR01509">
    <property type="entry name" value="HAD-SF-IA-v3"/>
    <property type="match status" value="1"/>
</dbReference>
<dbReference type="PRINTS" id="PR00413">
    <property type="entry name" value="HADHALOGNASE"/>
</dbReference>
<dbReference type="InterPro" id="IPR023214">
    <property type="entry name" value="HAD_sf"/>
</dbReference>
<dbReference type="InterPro" id="IPR036412">
    <property type="entry name" value="HAD-like_sf"/>
</dbReference>
<dbReference type="AlphaFoldDB" id="A0A3D9ZNL7"/>
<evidence type="ECO:0000256" key="1">
    <source>
        <dbReference type="ARBA" id="ARBA00022801"/>
    </source>
</evidence>
<gene>
    <name evidence="2" type="ORF">DFJ67_4991</name>
</gene>
<dbReference type="Gene3D" id="1.10.150.240">
    <property type="entry name" value="Putative phosphatase, domain 2"/>
    <property type="match status" value="1"/>
</dbReference>
<accession>A0A3D9ZNL7</accession>
<evidence type="ECO:0000313" key="2">
    <source>
        <dbReference type="EMBL" id="REF98966.1"/>
    </source>
</evidence>
<dbReference type="SFLD" id="SFLDG01129">
    <property type="entry name" value="C1.5:_HAD__Beta-PGM__Phosphata"/>
    <property type="match status" value="1"/>
</dbReference>
<dbReference type="EMBL" id="QUMQ01000001">
    <property type="protein sequence ID" value="REF98966.1"/>
    <property type="molecule type" value="Genomic_DNA"/>
</dbReference>
<dbReference type="NCBIfam" id="TIGR01549">
    <property type="entry name" value="HAD-SF-IA-v1"/>
    <property type="match status" value="1"/>
</dbReference>
<dbReference type="PANTHER" id="PTHR43316:SF3">
    <property type="entry name" value="HALOACID DEHALOGENASE, TYPE II (AFU_ORTHOLOGUE AFUA_2G07750)-RELATED"/>
    <property type="match status" value="1"/>
</dbReference>
<dbReference type="Proteomes" id="UP000256913">
    <property type="component" value="Unassembled WGS sequence"/>
</dbReference>
<sequence length="217" mass="23482">MYRAVLLDVYGTLLRDDGAWEAEAAALIAGLAGVEPDVVAAEWSTRLWAMADHAHGTDFRPLADLNRDSLNETATHFGVRVDARELSRPRPHPSLFPDSLPFLAALDVPVCLVSDADRDSLMAALDHHRITVDGVVTSEDARAYKPRPEPFLLALRRLDLAPSHVIHVGDSPECDVAGAGALGIHTAFLRREGRPLPAHLTATHTIDSLTALLPIFG</sequence>
<dbReference type="PANTHER" id="PTHR43316">
    <property type="entry name" value="HYDROLASE, HALOACID DELAHOGENASE-RELATED"/>
    <property type="match status" value="1"/>
</dbReference>
<dbReference type="OrthoDB" id="3774052at2"/>
<keyword evidence="3" id="KW-1185">Reference proteome</keyword>
<protein>
    <submittedName>
        <fullName evidence="2">2-haloacid dehalogenase/putative hydrolase of the HAD superfamily</fullName>
    </submittedName>
</protein>
<dbReference type="InterPro" id="IPR006439">
    <property type="entry name" value="HAD-SF_hydro_IA"/>
</dbReference>
<organism evidence="2 3">
    <name type="scientific">Asanoa ferruginea</name>
    <dbReference type="NCBI Taxonomy" id="53367"/>
    <lineage>
        <taxon>Bacteria</taxon>
        <taxon>Bacillati</taxon>
        <taxon>Actinomycetota</taxon>
        <taxon>Actinomycetes</taxon>
        <taxon>Micromonosporales</taxon>
        <taxon>Micromonosporaceae</taxon>
        <taxon>Asanoa</taxon>
    </lineage>
</organism>
<dbReference type="Pfam" id="PF00702">
    <property type="entry name" value="Hydrolase"/>
    <property type="match status" value="1"/>
</dbReference>
<dbReference type="RefSeq" id="WP_116070191.1">
    <property type="nucleotide sequence ID" value="NZ_BONB01000004.1"/>
</dbReference>
<dbReference type="InterPro" id="IPR023198">
    <property type="entry name" value="PGP-like_dom2"/>
</dbReference>
<dbReference type="Gene3D" id="3.40.50.1000">
    <property type="entry name" value="HAD superfamily/HAD-like"/>
    <property type="match status" value="1"/>
</dbReference>
<name>A0A3D9ZNL7_9ACTN</name>
<reference evidence="2 3" key="1">
    <citation type="submission" date="2018-08" db="EMBL/GenBank/DDBJ databases">
        <title>Sequencing the genomes of 1000 actinobacteria strains.</title>
        <authorList>
            <person name="Klenk H.-P."/>
        </authorList>
    </citation>
    <scope>NUCLEOTIDE SEQUENCE [LARGE SCALE GENOMIC DNA]</scope>
    <source>
        <strain evidence="2 3">DSM 44099</strain>
    </source>
</reference>
<dbReference type="InterPro" id="IPR051540">
    <property type="entry name" value="S-2-haloacid_dehalogenase"/>
</dbReference>
<comment type="caution">
    <text evidence="2">The sequence shown here is derived from an EMBL/GenBank/DDBJ whole genome shotgun (WGS) entry which is preliminary data.</text>
</comment>